<evidence type="ECO:0000256" key="1">
    <source>
        <dbReference type="SAM" id="MobiDB-lite"/>
    </source>
</evidence>
<keyword evidence="3" id="KW-1185">Reference proteome</keyword>
<comment type="caution">
    <text evidence="2">The sequence shown here is derived from an EMBL/GenBank/DDBJ whole genome shotgun (WGS) entry which is preliminary data.</text>
</comment>
<feature type="region of interest" description="Disordered" evidence="1">
    <location>
        <begin position="1"/>
        <end position="78"/>
    </location>
</feature>
<dbReference type="AlphaFoldDB" id="A0AAN9KIE1"/>
<gene>
    <name evidence="2" type="ORF">RJT34_00409</name>
</gene>
<evidence type="ECO:0000313" key="3">
    <source>
        <dbReference type="Proteomes" id="UP001359559"/>
    </source>
</evidence>
<reference evidence="2 3" key="1">
    <citation type="submission" date="2024-01" db="EMBL/GenBank/DDBJ databases">
        <title>The genomes of 5 underutilized Papilionoideae crops provide insights into root nodulation and disease resistance.</title>
        <authorList>
            <person name="Yuan L."/>
        </authorList>
    </citation>
    <scope>NUCLEOTIDE SEQUENCE [LARGE SCALE GENOMIC DNA]</scope>
    <source>
        <strain evidence="2">LY-2023</strain>
        <tissue evidence="2">Leaf</tissue>
    </source>
</reference>
<feature type="compositionally biased region" description="Basic and acidic residues" evidence="1">
    <location>
        <begin position="199"/>
        <end position="209"/>
    </location>
</feature>
<evidence type="ECO:0000313" key="2">
    <source>
        <dbReference type="EMBL" id="KAK7316732.1"/>
    </source>
</evidence>
<sequence>MTRKNHDDSNSPISSSETEIENEKNHEDSDSPISSSETETENEKNHEDSDSPISSSETETEDEMNHEDSDSPISSSETEIENDFLEKRRMSSSKSWIFKISSDDDAGWGALLRIDGSSNTAIVNMGPTASQSTSSSRGRKHSEAKPFWSENWTVHATMRASGKKVDKSYRHKTKNITCRSMKEIERYETYGILPGSKRNSADQKEQNERRNKRKQTKEMLATEQRRMEANNMKAFVEEFLAKAHFNQLHMFDDMTSNDVRDGSDFQTGASRFAEWEVYEILQKSLHWFHWIVPGYIIGA</sequence>
<name>A0AAN9KIE1_CLITE</name>
<organism evidence="2 3">
    <name type="scientific">Clitoria ternatea</name>
    <name type="common">Butterfly pea</name>
    <dbReference type="NCBI Taxonomy" id="43366"/>
    <lineage>
        <taxon>Eukaryota</taxon>
        <taxon>Viridiplantae</taxon>
        <taxon>Streptophyta</taxon>
        <taxon>Embryophyta</taxon>
        <taxon>Tracheophyta</taxon>
        <taxon>Spermatophyta</taxon>
        <taxon>Magnoliopsida</taxon>
        <taxon>eudicotyledons</taxon>
        <taxon>Gunneridae</taxon>
        <taxon>Pentapetalae</taxon>
        <taxon>rosids</taxon>
        <taxon>fabids</taxon>
        <taxon>Fabales</taxon>
        <taxon>Fabaceae</taxon>
        <taxon>Papilionoideae</taxon>
        <taxon>50 kb inversion clade</taxon>
        <taxon>NPAAA clade</taxon>
        <taxon>indigoferoid/millettioid clade</taxon>
        <taxon>Phaseoleae</taxon>
        <taxon>Clitoria</taxon>
    </lineage>
</organism>
<proteinExistence type="predicted"/>
<dbReference type="EMBL" id="JAYKXN010000001">
    <property type="protein sequence ID" value="KAK7316732.1"/>
    <property type="molecule type" value="Genomic_DNA"/>
</dbReference>
<feature type="region of interest" description="Disordered" evidence="1">
    <location>
        <begin position="192"/>
        <end position="217"/>
    </location>
</feature>
<protein>
    <submittedName>
        <fullName evidence="2">Uncharacterized protein</fullName>
    </submittedName>
</protein>
<accession>A0AAN9KIE1</accession>
<dbReference type="Proteomes" id="UP001359559">
    <property type="component" value="Unassembled WGS sequence"/>
</dbReference>